<feature type="domain" description="TonB-dependent receptor plug" evidence="14">
    <location>
        <begin position="120"/>
        <end position="224"/>
    </location>
</feature>
<dbReference type="Proteomes" id="UP000199021">
    <property type="component" value="Unassembled WGS sequence"/>
</dbReference>
<evidence type="ECO:0000256" key="10">
    <source>
        <dbReference type="PROSITE-ProRule" id="PRU01360"/>
    </source>
</evidence>
<evidence type="ECO:0000259" key="14">
    <source>
        <dbReference type="Pfam" id="PF07715"/>
    </source>
</evidence>
<comment type="subcellular location">
    <subcellularLocation>
        <location evidence="1 10">Cell outer membrane</location>
        <topology evidence="1 10">Multi-pass membrane protein</topology>
    </subcellularLocation>
</comment>
<keyword evidence="7 10" id="KW-0472">Membrane</keyword>
<evidence type="ECO:0000256" key="11">
    <source>
        <dbReference type="RuleBase" id="RU003357"/>
    </source>
</evidence>
<evidence type="ECO:0000313" key="16">
    <source>
        <dbReference type="Proteomes" id="UP000199021"/>
    </source>
</evidence>
<evidence type="ECO:0000256" key="6">
    <source>
        <dbReference type="ARBA" id="ARBA00023077"/>
    </source>
</evidence>
<dbReference type="InParanoid" id="A0A1H9GXL5"/>
<dbReference type="PROSITE" id="PS52016">
    <property type="entry name" value="TONB_DEPENDENT_REC_3"/>
    <property type="match status" value="1"/>
</dbReference>
<reference evidence="16" key="1">
    <citation type="submission" date="2016-10" db="EMBL/GenBank/DDBJ databases">
        <authorList>
            <person name="Varghese N."/>
            <person name="Submissions S."/>
        </authorList>
    </citation>
    <scope>NUCLEOTIDE SEQUENCE [LARGE SCALE GENOMIC DNA]</scope>
    <source>
        <strain evidence="16">DSM 24740</strain>
    </source>
</reference>
<dbReference type="GO" id="GO:0009279">
    <property type="term" value="C:cell outer membrane"/>
    <property type="evidence" value="ECO:0007669"/>
    <property type="project" value="UniProtKB-SubCell"/>
</dbReference>
<dbReference type="InterPro" id="IPR039426">
    <property type="entry name" value="TonB-dep_rcpt-like"/>
</dbReference>
<keyword evidence="3 10" id="KW-1134">Transmembrane beta strand</keyword>
<keyword evidence="8 15" id="KW-0675">Receptor</keyword>
<dbReference type="STRING" id="478744.SAMN05444359_111147"/>
<keyword evidence="2 10" id="KW-0813">Transport</keyword>
<dbReference type="OrthoDB" id="9764669at2"/>
<accession>A0A1H9GXL5</accession>
<keyword evidence="4 10" id="KW-0812">Transmembrane</keyword>
<evidence type="ECO:0000256" key="3">
    <source>
        <dbReference type="ARBA" id="ARBA00022452"/>
    </source>
</evidence>
<evidence type="ECO:0000256" key="5">
    <source>
        <dbReference type="ARBA" id="ARBA00022729"/>
    </source>
</evidence>
<evidence type="ECO:0000256" key="8">
    <source>
        <dbReference type="ARBA" id="ARBA00023170"/>
    </source>
</evidence>
<dbReference type="InterPro" id="IPR037066">
    <property type="entry name" value="Plug_dom_sf"/>
</dbReference>
<protein>
    <submittedName>
        <fullName evidence="15">Hemoglobin/transferrin/lactoferrin receptor protein</fullName>
    </submittedName>
</protein>
<proteinExistence type="inferred from homology"/>
<keyword evidence="6 11" id="KW-0798">TonB box</keyword>
<organism evidence="15 16">
    <name type="scientific">Neolewinella agarilytica</name>
    <dbReference type="NCBI Taxonomy" id="478744"/>
    <lineage>
        <taxon>Bacteria</taxon>
        <taxon>Pseudomonadati</taxon>
        <taxon>Bacteroidota</taxon>
        <taxon>Saprospiria</taxon>
        <taxon>Saprospirales</taxon>
        <taxon>Lewinellaceae</taxon>
        <taxon>Neolewinella</taxon>
    </lineage>
</organism>
<feature type="domain" description="TonB-dependent receptor-like beta-barrel" evidence="13">
    <location>
        <begin position="280"/>
        <end position="811"/>
    </location>
</feature>
<evidence type="ECO:0000256" key="4">
    <source>
        <dbReference type="ARBA" id="ARBA00022692"/>
    </source>
</evidence>
<feature type="signal peptide" evidence="12">
    <location>
        <begin position="1"/>
        <end position="21"/>
    </location>
</feature>
<evidence type="ECO:0000256" key="12">
    <source>
        <dbReference type="SAM" id="SignalP"/>
    </source>
</evidence>
<dbReference type="InterPro" id="IPR012910">
    <property type="entry name" value="Plug_dom"/>
</dbReference>
<evidence type="ECO:0000259" key="13">
    <source>
        <dbReference type="Pfam" id="PF00593"/>
    </source>
</evidence>
<dbReference type="InterPro" id="IPR000531">
    <property type="entry name" value="Beta-barrel_TonB"/>
</dbReference>
<keyword evidence="9 10" id="KW-0998">Cell outer membrane</keyword>
<dbReference type="Pfam" id="PF07715">
    <property type="entry name" value="Plug"/>
    <property type="match status" value="1"/>
</dbReference>
<name>A0A1H9GXL5_9BACT</name>
<dbReference type="PANTHER" id="PTHR30069">
    <property type="entry name" value="TONB-DEPENDENT OUTER MEMBRANE RECEPTOR"/>
    <property type="match status" value="1"/>
</dbReference>
<dbReference type="GO" id="GO:0015344">
    <property type="term" value="F:siderophore uptake transmembrane transporter activity"/>
    <property type="evidence" value="ECO:0007669"/>
    <property type="project" value="TreeGrafter"/>
</dbReference>
<dbReference type="EMBL" id="FOFB01000011">
    <property type="protein sequence ID" value="SEQ54748.1"/>
    <property type="molecule type" value="Genomic_DNA"/>
</dbReference>
<comment type="similarity">
    <text evidence="10 11">Belongs to the TonB-dependent receptor family.</text>
</comment>
<feature type="chain" id="PRO_5011628937" evidence="12">
    <location>
        <begin position="22"/>
        <end position="838"/>
    </location>
</feature>
<evidence type="ECO:0000256" key="2">
    <source>
        <dbReference type="ARBA" id="ARBA00022448"/>
    </source>
</evidence>
<dbReference type="AlphaFoldDB" id="A0A1H9GXL5"/>
<sequence length="838" mass="93226">MKPNIYSFLAWLLLSSLSAAAQQTVTVMNNEGEPLIGAYVWLLPDSTVLGETNLEGKMRINQELKPTQRLQTSYLGHEDLSISWREVLRANGQIMLAVDEGFSTLAPVVVGRRNEAYTQLPYQIKTVDQQAISQAQSLTTADALADLSGVYVQKSQFGGGSPVVRGFEANRVLLVVDGVRMNNAIYRNGHLQNAITVDALALDRMELIFGAGALAYGSDAIGGVVHFRTQQPEFRARTQDAVEGQGAMNFSSAAKALTLGGKLSYGAENWAGLTLLSTTSTSHLRAGAQRPDRYPDFGLRTQYIDRVRNEDRLEENEDPNVQIGTAYSQFNLLQKLRFHLKDQLELSANMQLSTTTDVPRYDALTERSGGALRFARWDYGPQTRAMASLRLDDRRPTALYDIATYLISHQLIEEDRISRRVNDPLEENNLETVQATNLQTDFAKEVGFWTVRYGLDLRYDGVKSEAYFRDINSVENRRLDGLATRYPSGGSSLAAGGIYLDAGYDLGKDWLIRGGLRLSRQRLSATFQPTDPVEWPTEYLDGISNTESAATAALGLRHEGKTHGFRALYAQGFRAPNIDDFAKFRESNGFIQVPNPNLQPERSHTLEASYRNGKAGGDWWVELTAYHSWLRSAIVRRNGILPDGSSFFVSRRDTLFAQTNVNAESARVYGFDVSARWRFAPDLTLLADAHALRGIRRQAAPDGVILSLPQDHIPPPYGSLTLRYDNQQWAAGLRLRGQLAKNPEDYAVGEITGTAGNYTFSRLGTADNLELTPYLSEEDRFAGSYAWWTANLFAEYRASERWTFRFKVDNLFDRHYRTFASGVSAAGIDVGVGVGVAF</sequence>
<keyword evidence="5 12" id="KW-0732">Signal</keyword>
<evidence type="ECO:0000256" key="9">
    <source>
        <dbReference type="ARBA" id="ARBA00023237"/>
    </source>
</evidence>
<evidence type="ECO:0000256" key="7">
    <source>
        <dbReference type="ARBA" id="ARBA00023136"/>
    </source>
</evidence>
<evidence type="ECO:0000313" key="15">
    <source>
        <dbReference type="EMBL" id="SEQ54748.1"/>
    </source>
</evidence>
<dbReference type="Gene3D" id="2.40.170.20">
    <property type="entry name" value="TonB-dependent receptor, beta-barrel domain"/>
    <property type="match status" value="1"/>
</dbReference>
<dbReference type="GO" id="GO:0044718">
    <property type="term" value="P:siderophore transmembrane transport"/>
    <property type="evidence" value="ECO:0007669"/>
    <property type="project" value="TreeGrafter"/>
</dbReference>
<dbReference type="Gene3D" id="2.170.130.10">
    <property type="entry name" value="TonB-dependent receptor, plug domain"/>
    <property type="match status" value="1"/>
</dbReference>
<dbReference type="CDD" id="cd01347">
    <property type="entry name" value="ligand_gated_channel"/>
    <property type="match status" value="1"/>
</dbReference>
<dbReference type="Pfam" id="PF00593">
    <property type="entry name" value="TonB_dep_Rec_b-barrel"/>
    <property type="match status" value="1"/>
</dbReference>
<dbReference type="PANTHER" id="PTHR30069:SF29">
    <property type="entry name" value="HEMOGLOBIN AND HEMOGLOBIN-HAPTOGLOBIN-BINDING PROTEIN 1-RELATED"/>
    <property type="match status" value="1"/>
</dbReference>
<dbReference type="InterPro" id="IPR036942">
    <property type="entry name" value="Beta-barrel_TonB_sf"/>
</dbReference>
<dbReference type="RefSeq" id="WP_090168594.1">
    <property type="nucleotide sequence ID" value="NZ_FOFB01000011.1"/>
</dbReference>
<evidence type="ECO:0000256" key="1">
    <source>
        <dbReference type="ARBA" id="ARBA00004571"/>
    </source>
</evidence>
<dbReference type="SUPFAM" id="SSF56935">
    <property type="entry name" value="Porins"/>
    <property type="match status" value="1"/>
</dbReference>
<keyword evidence="16" id="KW-1185">Reference proteome</keyword>
<gene>
    <name evidence="15" type="ORF">SAMN05444359_111147</name>
</gene>